<dbReference type="RefSeq" id="WP_190468701.1">
    <property type="nucleotide sequence ID" value="NZ_JACJPW010000063.1"/>
</dbReference>
<proteinExistence type="predicted"/>
<keyword evidence="3" id="KW-1185">Reference proteome</keyword>
<dbReference type="InterPro" id="IPR058588">
    <property type="entry name" value="E2-CBASS"/>
</dbReference>
<evidence type="ECO:0000259" key="1">
    <source>
        <dbReference type="Pfam" id="PF26395"/>
    </source>
</evidence>
<reference evidence="2" key="2">
    <citation type="submission" date="2020-08" db="EMBL/GenBank/DDBJ databases">
        <authorList>
            <person name="Chen M."/>
            <person name="Teng W."/>
            <person name="Zhao L."/>
            <person name="Hu C."/>
            <person name="Zhou Y."/>
            <person name="Han B."/>
            <person name="Song L."/>
            <person name="Shu W."/>
        </authorList>
    </citation>
    <scope>NUCLEOTIDE SEQUENCE</scope>
    <source>
        <strain evidence="2">FACHB-1375</strain>
    </source>
</reference>
<gene>
    <name evidence="2" type="ORF">H6G03_22175</name>
</gene>
<dbReference type="CDD" id="cd00195">
    <property type="entry name" value="UBCc_UEV"/>
    <property type="match status" value="1"/>
</dbReference>
<dbReference type="EMBL" id="JACJPW010000063">
    <property type="protein sequence ID" value="MBD2183736.1"/>
    <property type="molecule type" value="Genomic_DNA"/>
</dbReference>
<evidence type="ECO:0000313" key="2">
    <source>
        <dbReference type="EMBL" id="MBD2183736.1"/>
    </source>
</evidence>
<organism evidence="2 3">
    <name type="scientific">Aerosakkonema funiforme FACHB-1375</name>
    <dbReference type="NCBI Taxonomy" id="2949571"/>
    <lineage>
        <taxon>Bacteria</taxon>
        <taxon>Bacillati</taxon>
        <taxon>Cyanobacteriota</taxon>
        <taxon>Cyanophyceae</taxon>
        <taxon>Oscillatoriophycideae</taxon>
        <taxon>Aerosakkonematales</taxon>
        <taxon>Aerosakkonemataceae</taxon>
        <taxon>Aerosakkonema</taxon>
    </lineage>
</organism>
<accession>A0A926VH11</accession>
<dbReference type="InterPro" id="IPR016135">
    <property type="entry name" value="UBQ-conjugating_enzyme/RWD"/>
</dbReference>
<dbReference type="Pfam" id="PF26395">
    <property type="entry name" value="E2-CBASS"/>
    <property type="match status" value="1"/>
</dbReference>
<name>A0A926VH11_9CYAN</name>
<dbReference type="AlphaFoldDB" id="A0A926VH11"/>
<feature type="domain" description="Type II CBASS E2 protein" evidence="1">
    <location>
        <begin position="27"/>
        <end position="139"/>
    </location>
</feature>
<dbReference type="Proteomes" id="UP000641646">
    <property type="component" value="Unassembled WGS sequence"/>
</dbReference>
<evidence type="ECO:0000313" key="3">
    <source>
        <dbReference type="Proteomes" id="UP000641646"/>
    </source>
</evidence>
<comment type="caution">
    <text evidence="2">The sequence shown here is derived from an EMBL/GenBank/DDBJ whole genome shotgun (WGS) entry which is preliminary data.</text>
</comment>
<protein>
    <recommendedName>
        <fullName evidence="1">Type II CBASS E2 protein domain-containing protein</fullName>
    </recommendedName>
</protein>
<dbReference type="SUPFAM" id="SSF54495">
    <property type="entry name" value="UBC-like"/>
    <property type="match status" value="1"/>
</dbReference>
<sequence length="141" mass="16175">MTNIATNRGLLFMGADLSRPRMAVESEKIKRYFSQFVFKGSKGIVTSVQGYLTTADGNSYYVKIEVPEDYPYTMPNIKLPETTIESACPHRYKDGDLCVMKPEQWSSSYSLAFMVAKAAIWVNKYDVWKRTGRWPGKQQEH</sequence>
<dbReference type="Gene3D" id="3.10.110.10">
    <property type="entry name" value="Ubiquitin Conjugating Enzyme"/>
    <property type="match status" value="1"/>
</dbReference>
<reference evidence="2" key="1">
    <citation type="journal article" date="2015" name="ISME J.">
        <title>Draft Genome Sequence of Streptomyces incarnatus NRRL8089, which Produces the Nucleoside Antibiotic Sinefungin.</title>
        <authorList>
            <person name="Oshima K."/>
            <person name="Hattori M."/>
            <person name="Shimizu H."/>
            <person name="Fukuda K."/>
            <person name="Nemoto M."/>
            <person name="Inagaki K."/>
            <person name="Tamura T."/>
        </authorList>
    </citation>
    <scope>NUCLEOTIDE SEQUENCE</scope>
    <source>
        <strain evidence="2">FACHB-1375</strain>
    </source>
</reference>